<comment type="similarity">
    <text evidence="1">Belongs to the DSD1 family.</text>
</comment>
<evidence type="ECO:0000313" key="5">
    <source>
        <dbReference type="Proteomes" id="UP000772618"/>
    </source>
</evidence>
<gene>
    <name evidence="4" type="ORF">KK060_15565</name>
</gene>
<evidence type="ECO:0000313" key="4">
    <source>
        <dbReference type="EMBL" id="MBT1704712.1"/>
    </source>
</evidence>
<protein>
    <submittedName>
        <fullName evidence="4">D-TA family PLP-dependent enzyme</fullName>
    </submittedName>
</protein>
<evidence type="ECO:0000259" key="3">
    <source>
        <dbReference type="SMART" id="SM01119"/>
    </source>
</evidence>
<dbReference type="Pfam" id="PF14031">
    <property type="entry name" value="D-ser_dehydrat"/>
    <property type="match status" value="1"/>
</dbReference>
<accession>A0ABS5VTG6</accession>
<dbReference type="RefSeq" id="WP_254154669.1">
    <property type="nucleotide sequence ID" value="NZ_JAHESD010000037.1"/>
</dbReference>
<dbReference type="InterPro" id="IPR042208">
    <property type="entry name" value="D-ser_dehydrat-like_sf"/>
</dbReference>
<dbReference type="InterPro" id="IPR051466">
    <property type="entry name" value="D-amino_acid_metab_enzyme"/>
</dbReference>
<comment type="caution">
    <text evidence="4">The sequence shown here is derived from an EMBL/GenBank/DDBJ whole genome shotgun (WGS) entry which is preliminary data.</text>
</comment>
<dbReference type="EMBL" id="JAHESD010000037">
    <property type="protein sequence ID" value="MBT1704712.1"/>
    <property type="molecule type" value="Genomic_DNA"/>
</dbReference>
<dbReference type="PANTHER" id="PTHR28004">
    <property type="entry name" value="ZGC:162816-RELATED"/>
    <property type="match status" value="1"/>
</dbReference>
<feature type="domain" description="D-serine dehydratase-like" evidence="3">
    <location>
        <begin position="260"/>
        <end position="349"/>
    </location>
</feature>
<dbReference type="InterPro" id="IPR001608">
    <property type="entry name" value="Ala_racemase_N"/>
</dbReference>
<proteinExistence type="inferred from homology"/>
<sequence>MSNAWYTFNNVDEIDSPALLIYKEHVKDNIETLINSIDSKERLRPHIKTHKSPEVSSLMLKAGITKFKCATIAEAEMLANAGAQDVLLAYQPVGPKAKRLAELVEEFPGTTFSCLIDNYNTASALSSVFTLNNLSINVYIDVNVGMNRTGISTEGVTELFRICENLKGISIVGLHAYDGHIRDTDFEARKKKCDEGFNSIQTIAEQIEQSSGKKLIIVAGGTPTYSVHSRRKEIECSPGTFIYWDKGYEQILPEQHYKFAALVLTRVISKPASNLICIDLGHKAIASENPLNNRVYFLNAPELFPVGHSEEHMVLQTTDKQYEVGDALYGVPHHVCPTVALHDQAHVVEKHMAVDVWYNISRNRKITI</sequence>
<evidence type="ECO:0000256" key="2">
    <source>
        <dbReference type="ARBA" id="ARBA00023239"/>
    </source>
</evidence>
<keyword evidence="2" id="KW-0456">Lyase</keyword>
<dbReference type="Gene3D" id="2.40.37.20">
    <property type="entry name" value="D-serine dehydratase-like domain"/>
    <property type="match status" value="1"/>
</dbReference>
<dbReference type="Gene3D" id="3.20.20.10">
    <property type="entry name" value="Alanine racemase"/>
    <property type="match status" value="1"/>
</dbReference>
<dbReference type="SUPFAM" id="SSF51419">
    <property type="entry name" value="PLP-binding barrel"/>
    <property type="match status" value="1"/>
</dbReference>
<dbReference type="Proteomes" id="UP000772618">
    <property type="component" value="Unassembled WGS sequence"/>
</dbReference>
<dbReference type="CDD" id="cd06821">
    <property type="entry name" value="PLPDE_III_D-TA"/>
    <property type="match status" value="1"/>
</dbReference>
<organism evidence="4 5">
    <name type="scientific">Chryseosolibacter indicus</name>
    <dbReference type="NCBI Taxonomy" id="2782351"/>
    <lineage>
        <taxon>Bacteria</taxon>
        <taxon>Pseudomonadati</taxon>
        <taxon>Bacteroidota</taxon>
        <taxon>Cytophagia</taxon>
        <taxon>Cytophagales</taxon>
        <taxon>Chryseotaleaceae</taxon>
        <taxon>Chryseosolibacter</taxon>
    </lineage>
</organism>
<evidence type="ECO:0000256" key="1">
    <source>
        <dbReference type="ARBA" id="ARBA00005323"/>
    </source>
</evidence>
<keyword evidence="5" id="KW-1185">Reference proteome</keyword>
<name>A0ABS5VTG6_9BACT</name>
<dbReference type="PANTHER" id="PTHR28004:SF2">
    <property type="entry name" value="D-SERINE DEHYDRATASE"/>
    <property type="match status" value="1"/>
</dbReference>
<dbReference type="InterPro" id="IPR026956">
    <property type="entry name" value="D-ser_dehydrat-like_dom"/>
</dbReference>
<reference evidence="4 5" key="1">
    <citation type="submission" date="2021-05" db="EMBL/GenBank/DDBJ databases">
        <title>A Polyphasic approach of four new species of the genus Ohtaekwangia: Ohtaekwangia histidinii sp. nov., Ohtaekwangia cretensis sp. nov., Ohtaekwangia indiensis sp. nov., Ohtaekwangia reichenbachii sp. nov. from diverse environment.</title>
        <authorList>
            <person name="Octaviana S."/>
        </authorList>
    </citation>
    <scope>NUCLEOTIDE SEQUENCE [LARGE SCALE GENOMIC DNA]</scope>
    <source>
        <strain evidence="4 5">PWU20</strain>
    </source>
</reference>
<dbReference type="SMART" id="SM01119">
    <property type="entry name" value="D-ser_dehydrat"/>
    <property type="match status" value="1"/>
</dbReference>
<dbReference type="Pfam" id="PF01168">
    <property type="entry name" value="Ala_racemase_N"/>
    <property type="match status" value="1"/>
</dbReference>
<dbReference type="InterPro" id="IPR029066">
    <property type="entry name" value="PLP-binding_barrel"/>
</dbReference>